<dbReference type="Proteomes" id="UP000320623">
    <property type="component" value="Unassembled WGS sequence"/>
</dbReference>
<proteinExistence type="predicted"/>
<accession>A0A0S4N7T5</accession>
<dbReference type="EMBL" id="FAOO01000012">
    <property type="protein sequence ID" value="CUU07081.1"/>
    <property type="molecule type" value="Genomic_DNA"/>
</dbReference>
<name>A0A0S4N7T5_9BACT</name>
<gene>
    <name evidence="2" type="ORF">JGI1_01688</name>
</gene>
<keyword evidence="3" id="KW-1185">Reference proteome</keyword>
<protein>
    <recommendedName>
        <fullName evidence="4">Phosphate-selective porin O and P</fullName>
    </recommendedName>
</protein>
<sequence>MIKKLMLIALTPLLLLSQTQEEKIKQLEEKIKKLEMQISQFQIQSEETQRLRQEIEAIKEEIRQLRLEVAMPEIELKSYFGLGPAASKIYYTPRGLSIAGYGEITYENFLDNSKTDRGDVLRFIPYIGYKFSDKILVNSELEIEHAGIGNVASRKPEVYVEFLYVDFILSSKFNLRTGLFLVPSSRMNEYHEPPVFFGTLRPDVERFIIPTVWREIGIMAYGDILNGLSYKLGIMNGLRTDLITTWISDGRQRGATVNFDKFAGVLRFDLSGIKNLNIGTSFYYGGGSDKAGAEQKGNESALFRLWLLEAQYQIGNASVKGLYALGSASGNSSYTSKTRSKLVYGFYVEAGYNIIPLLYPESIVSLSPFIRYERYDLNRDVFTGNADPSKNRSVLTLGIDFKPHPQVVLKMDYQIRNTMSNLQVGKGTGLDEWKIDQFNLGLGFIF</sequence>
<evidence type="ECO:0000313" key="3">
    <source>
        <dbReference type="Proteomes" id="UP000320623"/>
    </source>
</evidence>
<reference evidence="3" key="1">
    <citation type="submission" date="2015-11" db="EMBL/GenBank/DDBJ databases">
        <authorList>
            <person name="Varghese N."/>
        </authorList>
    </citation>
    <scope>NUCLEOTIDE SEQUENCE [LARGE SCALE GENOMIC DNA]</scope>
</reference>
<feature type="coiled-coil region" evidence="1">
    <location>
        <begin position="17"/>
        <end position="68"/>
    </location>
</feature>
<dbReference type="InterPro" id="IPR023614">
    <property type="entry name" value="Porin_dom_sf"/>
</dbReference>
<dbReference type="SUPFAM" id="SSF56935">
    <property type="entry name" value="Porins"/>
    <property type="match status" value="1"/>
</dbReference>
<keyword evidence="1" id="KW-0175">Coiled coil</keyword>
<dbReference type="Gene3D" id="2.40.160.10">
    <property type="entry name" value="Porin"/>
    <property type="match status" value="1"/>
</dbReference>
<dbReference type="OrthoDB" id="9768080at2"/>
<evidence type="ECO:0000313" key="2">
    <source>
        <dbReference type="EMBL" id="CUU07081.1"/>
    </source>
</evidence>
<evidence type="ECO:0008006" key="4">
    <source>
        <dbReference type="Google" id="ProtNLM"/>
    </source>
</evidence>
<dbReference type="AlphaFoldDB" id="A0A0S4N7T5"/>
<evidence type="ECO:0000256" key="1">
    <source>
        <dbReference type="SAM" id="Coils"/>
    </source>
</evidence>
<organism evidence="2 3">
    <name type="scientific">Candidatus Thermokryptus mobilis</name>
    <dbReference type="NCBI Taxonomy" id="1643428"/>
    <lineage>
        <taxon>Bacteria</taxon>
        <taxon>Pseudomonadati</taxon>
        <taxon>Candidatus Kryptoniota</taxon>
        <taxon>Candidatus Thermokryptus</taxon>
    </lineage>
</organism>
<dbReference type="STRING" id="1643428.GCA_001442855_01652"/>
<dbReference type="RefSeq" id="WP_140945422.1">
    <property type="nucleotide sequence ID" value="NZ_FAOO01000012.1"/>
</dbReference>